<organism evidence="9 10">
    <name type="scientific">Protea cynaroides</name>
    <dbReference type="NCBI Taxonomy" id="273540"/>
    <lineage>
        <taxon>Eukaryota</taxon>
        <taxon>Viridiplantae</taxon>
        <taxon>Streptophyta</taxon>
        <taxon>Embryophyta</taxon>
        <taxon>Tracheophyta</taxon>
        <taxon>Spermatophyta</taxon>
        <taxon>Magnoliopsida</taxon>
        <taxon>Proteales</taxon>
        <taxon>Proteaceae</taxon>
        <taxon>Protea</taxon>
    </lineage>
</organism>
<dbReference type="OrthoDB" id="1898716at2759"/>
<keyword evidence="5" id="KW-0539">Nucleus</keyword>
<feature type="compositionally biased region" description="Acidic residues" evidence="7">
    <location>
        <begin position="293"/>
        <end position="308"/>
    </location>
</feature>
<dbReference type="GO" id="GO:0046983">
    <property type="term" value="F:protein dimerization activity"/>
    <property type="evidence" value="ECO:0007669"/>
    <property type="project" value="InterPro"/>
</dbReference>
<feature type="domain" description="MADS-box" evidence="8">
    <location>
        <begin position="39"/>
        <end position="99"/>
    </location>
</feature>
<comment type="caution">
    <text evidence="9">The sequence shown here is derived from an EMBL/GenBank/DDBJ whole genome shotgun (WGS) entry which is preliminary data.</text>
</comment>
<keyword evidence="4" id="KW-0804">Transcription</keyword>
<dbReference type="PANTHER" id="PTHR48019">
    <property type="entry name" value="SERUM RESPONSE FACTOR HOMOLOG"/>
    <property type="match status" value="1"/>
</dbReference>
<dbReference type="PROSITE" id="PS50066">
    <property type="entry name" value="MADS_BOX_2"/>
    <property type="match status" value="1"/>
</dbReference>
<feature type="coiled-coil region" evidence="6">
    <location>
        <begin position="133"/>
        <end position="160"/>
    </location>
</feature>
<feature type="region of interest" description="Disordered" evidence="7">
    <location>
        <begin position="231"/>
        <end position="253"/>
    </location>
</feature>
<comment type="subcellular location">
    <subcellularLocation>
        <location evidence="1">Nucleus</location>
    </subcellularLocation>
</comment>
<dbReference type="Gene3D" id="3.40.1810.10">
    <property type="entry name" value="Transcription factor, MADS-box"/>
    <property type="match status" value="1"/>
</dbReference>
<dbReference type="GO" id="GO:0005634">
    <property type="term" value="C:nucleus"/>
    <property type="evidence" value="ECO:0007669"/>
    <property type="project" value="UniProtKB-SubCell"/>
</dbReference>
<evidence type="ECO:0000256" key="4">
    <source>
        <dbReference type="ARBA" id="ARBA00023163"/>
    </source>
</evidence>
<keyword evidence="10" id="KW-1185">Reference proteome</keyword>
<dbReference type="EMBL" id="JAMYWD010000003">
    <property type="protein sequence ID" value="KAJ4975243.1"/>
    <property type="molecule type" value="Genomic_DNA"/>
</dbReference>
<reference evidence="9" key="1">
    <citation type="journal article" date="2023" name="Plant J.">
        <title>The genome of the king protea, Protea cynaroides.</title>
        <authorList>
            <person name="Chang J."/>
            <person name="Duong T.A."/>
            <person name="Schoeman C."/>
            <person name="Ma X."/>
            <person name="Roodt D."/>
            <person name="Barker N."/>
            <person name="Li Z."/>
            <person name="Van de Peer Y."/>
            <person name="Mizrachi E."/>
        </authorList>
    </citation>
    <scope>NUCLEOTIDE SEQUENCE</scope>
    <source>
        <tissue evidence="9">Young leaves</tissue>
    </source>
</reference>
<evidence type="ECO:0000256" key="2">
    <source>
        <dbReference type="ARBA" id="ARBA00023015"/>
    </source>
</evidence>
<feature type="region of interest" description="Disordered" evidence="7">
    <location>
        <begin position="282"/>
        <end position="308"/>
    </location>
</feature>
<protein>
    <recommendedName>
        <fullName evidence="8">MADS-box domain-containing protein</fullName>
    </recommendedName>
</protein>
<evidence type="ECO:0000256" key="1">
    <source>
        <dbReference type="ARBA" id="ARBA00004123"/>
    </source>
</evidence>
<keyword evidence="2" id="KW-0805">Transcription regulation</keyword>
<evidence type="ECO:0000256" key="5">
    <source>
        <dbReference type="ARBA" id="ARBA00023242"/>
    </source>
</evidence>
<evidence type="ECO:0000256" key="3">
    <source>
        <dbReference type="ARBA" id="ARBA00023125"/>
    </source>
</evidence>
<accession>A0A9Q0KQZ2</accession>
<evidence type="ECO:0000256" key="6">
    <source>
        <dbReference type="SAM" id="Coils"/>
    </source>
</evidence>
<evidence type="ECO:0000313" key="9">
    <source>
        <dbReference type="EMBL" id="KAJ4975243.1"/>
    </source>
</evidence>
<dbReference type="InterPro" id="IPR050142">
    <property type="entry name" value="MADS-box/MEF2_TF"/>
</dbReference>
<dbReference type="Proteomes" id="UP001141806">
    <property type="component" value="Unassembled WGS sequence"/>
</dbReference>
<evidence type="ECO:0000256" key="7">
    <source>
        <dbReference type="SAM" id="MobiDB-lite"/>
    </source>
</evidence>
<name>A0A9Q0KQZ2_9MAGN</name>
<keyword evidence="3" id="KW-0238">DNA-binding</keyword>
<proteinExistence type="predicted"/>
<dbReference type="SMART" id="SM00432">
    <property type="entry name" value="MADS"/>
    <property type="match status" value="1"/>
</dbReference>
<evidence type="ECO:0000313" key="10">
    <source>
        <dbReference type="Proteomes" id="UP001141806"/>
    </source>
</evidence>
<sequence length="308" mass="34857">MLYIRTLLNHKFSTSSSSTSLQFIFIFVFFRSFNTVKIMGRAKLAIKKLESLEARQLKYAKRKNGIIKKASELSVLCNTDVGLIMFSPTGRLTSFSRNGRVEDVFIRYLRESDQTEGGANMENKERLMKSLMHLKCEAQIMELLAEKEALDEEFESLNQQLGVVQDVVRFYNSGLSQAAGSEKSITNALQRVRQLKGMFLGNGNSDQKAKANEIQDGEIVDADPMIKESLESNPVLQRDQPKEGNLQETRSSMMGPHLSINFINERSNWNLSGNRLPFKEIVDHEPFNASPDEQQDIDSESSDVTVED</sequence>
<dbReference type="GO" id="GO:0003677">
    <property type="term" value="F:DNA binding"/>
    <property type="evidence" value="ECO:0007669"/>
    <property type="project" value="UniProtKB-KW"/>
</dbReference>
<keyword evidence="6" id="KW-0175">Coiled coil</keyword>
<dbReference type="PRINTS" id="PR00404">
    <property type="entry name" value="MADSDOMAIN"/>
</dbReference>
<dbReference type="AlphaFoldDB" id="A0A9Q0KQZ2"/>
<dbReference type="SUPFAM" id="SSF55455">
    <property type="entry name" value="SRF-like"/>
    <property type="match status" value="1"/>
</dbReference>
<dbReference type="InterPro" id="IPR002100">
    <property type="entry name" value="TF_MADSbox"/>
</dbReference>
<dbReference type="InterPro" id="IPR036879">
    <property type="entry name" value="TF_MADSbox_sf"/>
</dbReference>
<dbReference type="Pfam" id="PF00319">
    <property type="entry name" value="SRF-TF"/>
    <property type="match status" value="1"/>
</dbReference>
<gene>
    <name evidence="9" type="ORF">NE237_000349</name>
</gene>
<evidence type="ECO:0000259" key="8">
    <source>
        <dbReference type="PROSITE" id="PS50066"/>
    </source>
</evidence>